<comment type="caution">
    <text evidence="1">The sequence shown here is derived from an EMBL/GenBank/DDBJ whole genome shotgun (WGS) entry which is preliminary data.</text>
</comment>
<organism evidence="1 2">
    <name type="scientific">Staphylococcus devriesei</name>
    <dbReference type="NCBI Taxonomy" id="586733"/>
    <lineage>
        <taxon>Bacteria</taxon>
        <taxon>Bacillati</taxon>
        <taxon>Bacillota</taxon>
        <taxon>Bacilli</taxon>
        <taxon>Bacillales</taxon>
        <taxon>Staphylococcaceae</taxon>
        <taxon>Staphylococcus</taxon>
    </lineage>
</organism>
<evidence type="ECO:0000313" key="1">
    <source>
        <dbReference type="EMBL" id="PTF13884.1"/>
    </source>
</evidence>
<evidence type="ECO:0000313" key="2">
    <source>
        <dbReference type="Proteomes" id="UP000242088"/>
    </source>
</evidence>
<name>A0ABX5I145_9STAP</name>
<gene>
    <name evidence="1" type="ORF">BUY47_07395</name>
</gene>
<protein>
    <submittedName>
        <fullName evidence="1">Uncharacterized protein</fullName>
    </submittedName>
</protein>
<keyword evidence="2" id="KW-1185">Reference proteome</keyword>
<proteinExistence type="predicted"/>
<dbReference type="RefSeq" id="WP_107524758.1">
    <property type="nucleotide sequence ID" value="NZ_PYZI01000007.1"/>
</dbReference>
<dbReference type="EMBL" id="PYZI01000007">
    <property type="protein sequence ID" value="PTF13884.1"/>
    <property type="molecule type" value="Genomic_DNA"/>
</dbReference>
<sequence>MFLDDYQKDNLNYSQLLIRDIKVIINCINKIIEDDFFYYIVKEVNGEVDLLKLFDIKNDLKKLVDKIQQHSNGKKIPYFESYINKVAFDENLKTLKDINNKIND</sequence>
<dbReference type="Proteomes" id="UP000242088">
    <property type="component" value="Unassembled WGS sequence"/>
</dbReference>
<reference evidence="1 2" key="1">
    <citation type="journal article" date="2016" name="Front. Microbiol.">
        <title>Comprehensive Phylogenetic Analysis of Bovine Non-aureus Staphylococci Species Based on Whole-Genome Sequencing.</title>
        <authorList>
            <person name="Naushad S."/>
            <person name="Barkema H.W."/>
            <person name="Luby C."/>
            <person name="Condas L.A."/>
            <person name="Nobrega D.B."/>
            <person name="Carson D.A."/>
            <person name="De Buck J."/>
        </authorList>
    </citation>
    <scope>NUCLEOTIDE SEQUENCE [LARGE SCALE GENOMIC DNA]</scope>
    <source>
        <strain evidence="1 2">SNUC 1409</strain>
    </source>
</reference>
<accession>A0ABX5I145</accession>